<proteinExistence type="predicted"/>
<dbReference type="GeneID" id="13450145"/>
<dbReference type="GO" id="GO:0055028">
    <property type="term" value="C:cortical microtubule"/>
    <property type="evidence" value="ECO:0007669"/>
    <property type="project" value="TreeGrafter"/>
</dbReference>
<feature type="region of interest" description="Disordered" evidence="1">
    <location>
        <begin position="482"/>
        <end position="517"/>
    </location>
</feature>
<feature type="compositionally biased region" description="Polar residues" evidence="1">
    <location>
        <begin position="575"/>
        <end position="588"/>
    </location>
</feature>
<feature type="compositionally biased region" description="Basic and acidic residues" evidence="1">
    <location>
        <begin position="1476"/>
        <end position="1494"/>
    </location>
</feature>
<feature type="compositionally biased region" description="Low complexity" evidence="1">
    <location>
        <begin position="1283"/>
        <end position="1294"/>
    </location>
</feature>
<accession>E9AQT5</accession>
<feature type="region of interest" description="Disordered" evidence="1">
    <location>
        <begin position="905"/>
        <end position="1005"/>
    </location>
</feature>
<protein>
    <submittedName>
        <fullName evidence="2">Uncharacterized protein</fullName>
    </submittedName>
</protein>
<feature type="compositionally biased region" description="Low complexity" evidence="1">
    <location>
        <begin position="761"/>
        <end position="778"/>
    </location>
</feature>
<sequence length="2133" mass="227156">MGCTNEKLHAQQIAYQRDFLGACWNSVLGEDEAKEYLASRWMGISRQVMGLYTNNHCFTVRTLRKEEKTAAANPSKAPADLAGARPGVAGNIGVGSSGRQWCPSVSAGASPHAGSPPASPNSAMPVIKLLPSSTPGSGSFPKTTCEGQSGSNGAPYPASPIAELSSTNARVAAGGKTKSTDSGTLRTVMKDAIEQEKTSHSHHPYLQRHGLSVYSGVVFRCAPAHRLYHRISFVPDARAKRLNNAPVSAVAGTWQEQHPASTPNTPLGTLGGVAAPGRDLSSLKRSRSFLETSGRAVKRSPLGEGDCGHAGDMPALQLGSTLVWHTTSSGADWETDDPLSASNNYPIEDRDVDGVEATRPPVIIGSITAMELQALPPNAELCFGGWLYVSLQDEQERLRRSLARYEKRRQRRAATAEAAIISSPLASSTCPTPSAFCKDSLSPGQSPGGWQYKSANCGNVEEASDDSEALLLRTSVAARSMSAPPSSLGLVQEDTPAPPPADVSRQFSPKEGPGDAVIADTEGVAQTTAPMVGTAPAAEAASSPASGEEEDQQPAQRTPPLSATQSEERAAPAMQTATALPPSQSQPSLAMARPSNLSFNVRSAVASSAHTPSRTTGESLKHVINVPPPQPTPMRSLSPLTPLRCTGKYAQEAMEADALVASWLPYAYVVIAVPMYECSLVPTAFHTALSRRKAVSLNLADAQSRQAYGVGCITAARYGGVMVLEYREKITEDDDEWVDELLRVGRASREKYGEAGAKPDGTSTPGLSASAAAGTSTPSRRHLSHTLAHHARAEKLHCIKSCIWHKLRRQGLHVILASTRMADRRHRQQRALVASELNRVFQAPASWFGAPATSVSAHSKGRKSRHTDSFAGCASATTGDAYDDVDGIGYDYYTTDMNGMVNYDSLDDKSDSHSHSSRRGRASRSSSGSIGGSATARSGGDGRRHRHSLWSRLALPGGRTNHRHRRRHHHHGDHYAERKRHHSTHFGLGDQQQRDGGGRRGPTAANPCLWAEPNCDDDFLLRGTYRQIGGMKYLDVVALIDGCPVSELVQGIKRWVVNLLSMPIKARPLCLYLQRYEGIASSLQLLSTQLASAALASSITSGHLIAPINLSFHAGGGTGLEGASFVSQQHAEAMGRAASTGSFSAASVLMNVPATASAVPRGVPYNTYYRGPLDPVVRTVMSPEVESMITACHTRQLPEVLRSPQLAAPHTVTNDGAANAGPLPPPPSSASVTRRGTRDGPRSSSSHTNPEPQFLSSLSSSDARRAASVEAGVEIAGQVLCSPRLSTPLTPTTPHTRHPLSADPSPNPTTSAARPQWRKQHETPTGSAAVQSSTTHVDPTSASLPPSAPLPAVLSLRTAGTVPPKHSSAGPSSKASGCPLCDDSLRSDSGVGNNFTAANGMALAAAVAASVVPGDTLDDPTGDGGMNDSSASPAVIDTLTALPLLQDDLKQQGTPSSRSNCFSVAASTGGATGDGTRPDDNVEAKKPRCVRDSDDNASAGLRSTLSHTHYPGQASLPERWEAMAAAAAATGCYHSSGDFDASDDGDSDAAARRKAGGTACAGAEGEEASYGEREWLLADRELRALKSELDEMHYLVSTAHSELMQRLEESSQLGAIFLPHTRPDQVDLSLLTLKMMRQYPEEVPVKEIHTDWVPMLMSLLTISRNNLFCCAGDDDDDSDTLGFMRTYNNAVTQADVCDADKRRELYGAETTKYTINPLPPLPVPRPLHDIVIAPQPIRLTKEVLREVKRVGMDEAGLSFAFSGGSLGVLAGVLYYYTDFLRAKYRSGVAAAGRRPKDAGATVQDVLARDGYNVLLRRIWIWGVIPDSSERKSGITSAAARAKQLLRGRLRSRNGADSASSTESVSTRCAEDADYVVTNTTGLDSGCARVRGQPFRNTEAYALYDAVLHYLRTLEELHTEHHGNAFTAPQASTKRRSVLTAWRRNKGGPDAATMAYGSGGESNGAAGSPAAPPASGELVPKFEICVATNYYYKEMMEEARRPRTPARRSSFLLYTSGNPHHTFSETSRYKRLSATVPPPPAASSSAASGIINAAVDGRNAHAAIPPPQVAERAQQHLEQPYCGGEEAVGRKAPHRHAVKRIFGFLTEHYEQWRAQHSDDPAANALAKRVHISIK</sequence>
<feature type="region of interest" description="Disordered" evidence="1">
    <location>
        <begin position="1210"/>
        <end position="1262"/>
    </location>
</feature>
<feature type="compositionally biased region" description="Polar residues" evidence="1">
    <location>
        <begin position="1242"/>
        <end position="1251"/>
    </location>
</feature>
<dbReference type="VEuPathDB" id="TriTrypDB:LmxM.16.1240"/>
<feature type="compositionally biased region" description="Polar residues" evidence="1">
    <location>
        <begin position="595"/>
        <end position="618"/>
    </location>
</feature>
<evidence type="ECO:0000256" key="1">
    <source>
        <dbReference type="SAM" id="MobiDB-lite"/>
    </source>
</evidence>
<dbReference type="OMA" id="FRCAPAH"/>
<dbReference type="OrthoDB" id="273563at2759"/>
<feature type="compositionally biased region" description="Basic residues" evidence="1">
    <location>
        <begin position="960"/>
        <end position="984"/>
    </location>
</feature>
<keyword evidence="3" id="KW-1185">Reference proteome</keyword>
<name>E9AQT5_LEIMU</name>
<feature type="compositionally biased region" description="Polar residues" evidence="1">
    <location>
        <begin position="553"/>
        <end position="565"/>
    </location>
</feature>
<feature type="region of interest" description="Disordered" evidence="1">
    <location>
        <begin position="103"/>
        <end position="156"/>
    </location>
</feature>
<dbReference type="GO" id="GO:0043622">
    <property type="term" value="P:cortical microtubule organization"/>
    <property type="evidence" value="ECO:0007669"/>
    <property type="project" value="TreeGrafter"/>
</dbReference>
<feature type="region of interest" description="Disordered" evidence="1">
    <location>
        <begin position="1948"/>
        <end position="1973"/>
    </location>
</feature>
<dbReference type="PhylomeDB" id="E9AQT5"/>
<feature type="compositionally biased region" description="Polar residues" evidence="1">
    <location>
        <begin position="1451"/>
        <end position="1462"/>
    </location>
</feature>
<dbReference type="RefSeq" id="XP_003873812.1">
    <property type="nucleotide sequence ID" value="XM_003873763.1"/>
</dbReference>
<gene>
    <name evidence="2" type="ORF">LMXM_16_1240</name>
</gene>
<feature type="region of interest" description="Disordered" evidence="1">
    <location>
        <begin position="1283"/>
        <end position="1350"/>
    </location>
</feature>
<feature type="compositionally biased region" description="Low complexity" evidence="1">
    <location>
        <begin position="535"/>
        <end position="546"/>
    </location>
</feature>
<dbReference type="Proteomes" id="UP000007259">
    <property type="component" value="Chromosome 16"/>
</dbReference>
<reference evidence="2 3" key="1">
    <citation type="journal article" date="2011" name="Genome Res.">
        <title>Chromosome and gene copy number variation allow major structural change between species and strains of Leishmania.</title>
        <authorList>
            <person name="Rogers M.B."/>
            <person name="Hilley J.D."/>
            <person name="Dickens N.J."/>
            <person name="Wilkes J."/>
            <person name="Bates P.A."/>
            <person name="Depledge D.P."/>
            <person name="Harris D."/>
            <person name="Her Y."/>
            <person name="Herzyk P."/>
            <person name="Imamura H."/>
            <person name="Otto T.D."/>
            <person name="Sanders M."/>
            <person name="Seeger K."/>
            <person name="Dujardin J.C."/>
            <person name="Berriman M."/>
            <person name="Smith D.F."/>
            <person name="Hertz-Fowler C."/>
            <person name="Mottram J.C."/>
        </authorList>
    </citation>
    <scope>NUCLEOTIDE SEQUENCE [LARGE SCALE GENOMIC DNA]</scope>
    <source>
        <strain evidence="2 3">MHOM/GT/2001/U1103</strain>
    </source>
</reference>
<evidence type="ECO:0000313" key="2">
    <source>
        <dbReference type="EMBL" id="CBZ25306.1"/>
    </source>
</evidence>
<feature type="compositionally biased region" description="Low complexity" evidence="1">
    <location>
        <begin position="103"/>
        <end position="125"/>
    </location>
</feature>
<dbReference type="EMBL" id="FR799569">
    <property type="protein sequence ID" value="CBZ25306.1"/>
    <property type="molecule type" value="Genomic_DNA"/>
</dbReference>
<feature type="compositionally biased region" description="Low complexity" evidence="1">
    <location>
        <begin position="1341"/>
        <end position="1350"/>
    </location>
</feature>
<evidence type="ECO:0000313" key="3">
    <source>
        <dbReference type="Proteomes" id="UP000007259"/>
    </source>
</evidence>
<organism evidence="2 3">
    <name type="scientific">Leishmania mexicana (strain MHOM/GT/2001/U1103)</name>
    <dbReference type="NCBI Taxonomy" id="929439"/>
    <lineage>
        <taxon>Eukaryota</taxon>
        <taxon>Discoba</taxon>
        <taxon>Euglenozoa</taxon>
        <taxon>Kinetoplastea</taxon>
        <taxon>Metakinetoplastina</taxon>
        <taxon>Trypanosomatida</taxon>
        <taxon>Trypanosomatidae</taxon>
        <taxon>Leishmaniinae</taxon>
        <taxon>Leishmania</taxon>
    </lineage>
</organism>
<feature type="compositionally biased region" description="Polar residues" evidence="1">
    <location>
        <begin position="1323"/>
        <end position="1340"/>
    </location>
</feature>
<feature type="compositionally biased region" description="Low complexity" evidence="1">
    <location>
        <begin position="923"/>
        <end position="938"/>
    </location>
</feature>
<feature type="compositionally biased region" description="Low complexity" evidence="1">
    <location>
        <begin position="1962"/>
        <end position="1973"/>
    </location>
</feature>
<dbReference type="KEGG" id="lmi:LMXM_16_1240"/>
<feature type="region of interest" description="Disordered" evidence="1">
    <location>
        <begin position="534"/>
        <end position="638"/>
    </location>
</feature>
<dbReference type="PANTHER" id="PTHR31949:SF2">
    <property type="entry name" value="OS05G0480600 PROTEIN"/>
    <property type="match status" value="1"/>
</dbReference>
<feature type="compositionally biased region" description="Polar residues" evidence="1">
    <location>
        <begin position="131"/>
        <end position="152"/>
    </location>
</feature>
<feature type="region of interest" description="Disordered" evidence="1">
    <location>
        <begin position="752"/>
        <end position="787"/>
    </location>
</feature>
<dbReference type="PANTHER" id="PTHR31949">
    <property type="entry name" value="GASTRIC MUCIN-LIKE PROTEIN"/>
    <property type="match status" value="1"/>
</dbReference>
<feature type="region of interest" description="Disordered" evidence="1">
    <location>
        <begin position="1450"/>
        <end position="1512"/>
    </location>
</feature>